<dbReference type="AlphaFoldDB" id="A0A538S9A0"/>
<dbReference type="EMBL" id="VBOT01000160">
    <property type="protein sequence ID" value="TMQ47955.1"/>
    <property type="molecule type" value="Genomic_DNA"/>
</dbReference>
<accession>A0A538S9A0</accession>
<name>A0A538S9A0_UNCEI</name>
<gene>
    <name evidence="1" type="ORF">E6K73_12855</name>
</gene>
<dbReference type="SUPFAM" id="SSF54427">
    <property type="entry name" value="NTF2-like"/>
    <property type="match status" value="1"/>
</dbReference>
<dbReference type="Proteomes" id="UP000320184">
    <property type="component" value="Unassembled WGS sequence"/>
</dbReference>
<organism evidence="1 2">
    <name type="scientific">Eiseniibacteriota bacterium</name>
    <dbReference type="NCBI Taxonomy" id="2212470"/>
    <lineage>
        <taxon>Bacteria</taxon>
        <taxon>Candidatus Eiseniibacteriota</taxon>
    </lineage>
</organism>
<comment type="caution">
    <text evidence="1">The sequence shown here is derived from an EMBL/GenBank/DDBJ whole genome shotgun (WGS) entry which is preliminary data.</text>
</comment>
<proteinExistence type="predicted"/>
<evidence type="ECO:0000313" key="2">
    <source>
        <dbReference type="Proteomes" id="UP000320184"/>
    </source>
</evidence>
<evidence type="ECO:0000313" key="1">
    <source>
        <dbReference type="EMBL" id="TMQ47955.1"/>
    </source>
</evidence>
<protein>
    <submittedName>
        <fullName evidence="1">Uncharacterized protein</fullName>
    </submittedName>
</protein>
<reference evidence="1 2" key="1">
    <citation type="journal article" date="2019" name="Nat. Microbiol.">
        <title>Mediterranean grassland soil C-N compound turnover is dependent on rainfall and depth, and is mediated by genomically divergent microorganisms.</title>
        <authorList>
            <person name="Diamond S."/>
            <person name="Andeer P.F."/>
            <person name="Li Z."/>
            <person name="Crits-Christoph A."/>
            <person name="Burstein D."/>
            <person name="Anantharaman K."/>
            <person name="Lane K.R."/>
            <person name="Thomas B.C."/>
            <person name="Pan C."/>
            <person name="Northen T.R."/>
            <person name="Banfield J.F."/>
        </authorList>
    </citation>
    <scope>NUCLEOTIDE SEQUENCE [LARGE SCALE GENOMIC DNA]</scope>
    <source>
        <strain evidence="1">WS_3</strain>
    </source>
</reference>
<dbReference type="InterPro" id="IPR032710">
    <property type="entry name" value="NTF2-like_dom_sf"/>
</dbReference>
<sequence>MQLDRVPPRIVTTRLPGMGEPFSGVPFVAEPRLEAAGSLAGIRRRRASEWLALSLACLSLLGQGERCRIDPRLCSPGETLRTYWQAVRSNDVAAVTECFVDRELATPAAGMLWFLPPIQSVAIDSLRVVTVTSARVVVSYAVRFRPQGAERDRYFVNSSELVKVHGEWLLERALDDDGPSEPVPAPPAIDI</sequence>